<evidence type="ECO:0000313" key="2">
    <source>
        <dbReference type="Proteomes" id="UP000198755"/>
    </source>
</evidence>
<evidence type="ECO:0000313" key="1">
    <source>
        <dbReference type="EMBL" id="SFK38840.1"/>
    </source>
</evidence>
<dbReference type="EMBL" id="FOSN01000007">
    <property type="protein sequence ID" value="SFK38840.1"/>
    <property type="molecule type" value="Genomic_DNA"/>
</dbReference>
<organism evidence="1 2">
    <name type="scientific">Methylocapsa palsarum</name>
    <dbReference type="NCBI Taxonomy" id="1612308"/>
    <lineage>
        <taxon>Bacteria</taxon>
        <taxon>Pseudomonadati</taxon>
        <taxon>Pseudomonadota</taxon>
        <taxon>Alphaproteobacteria</taxon>
        <taxon>Hyphomicrobiales</taxon>
        <taxon>Beijerinckiaceae</taxon>
        <taxon>Methylocapsa</taxon>
    </lineage>
</organism>
<keyword evidence="2" id="KW-1185">Reference proteome</keyword>
<dbReference type="AlphaFoldDB" id="A0A1I3Z4A8"/>
<dbReference type="Proteomes" id="UP000198755">
    <property type="component" value="Unassembled WGS sequence"/>
</dbReference>
<accession>A0A1I3Z4A8</accession>
<sequence length="195" mass="21575">MQGPASLGPPVAPQADAALDALVRAKHRPGEIHVGCKMAGFGGLAKRFYRSPLAAAMFAVLTTSAFHPANARPLVPAERQYIPSDGLLPPCDDPAALERLQSRFHERESEFWRTGLEILGFDQVQEIGFRSNGLDYIPRRYCRARAYMNDDKWRPVSFTIVKDAGLIGAQDDVDWCVEGLDRMDAYAPGCKMVRP</sequence>
<name>A0A1I3Z4A8_9HYPH</name>
<protein>
    <submittedName>
        <fullName evidence="1">Uncharacterized protein</fullName>
    </submittedName>
</protein>
<reference evidence="1 2" key="1">
    <citation type="submission" date="2016-10" db="EMBL/GenBank/DDBJ databases">
        <authorList>
            <person name="de Groot N.N."/>
        </authorList>
    </citation>
    <scope>NUCLEOTIDE SEQUENCE [LARGE SCALE GENOMIC DNA]</scope>
    <source>
        <strain evidence="1 2">NE2</strain>
    </source>
</reference>
<proteinExistence type="predicted"/>
<dbReference type="STRING" id="1612308.SAMN05444581_10761"/>
<gene>
    <name evidence="1" type="ORF">SAMN05444581_10761</name>
</gene>